<evidence type="ECO:0000256" key="3">
    <source>
        <dbReference type="SAM" id="Phobius"/>
    </source>
</evidence>
<gene>
    <name evidence="5" type="ORF">SAMN05428998_11635</name>
</gene>
<dbReference type="STRING" id="560819.SAMN05428998_11635"/>
<evidence type="ECO:0000313" key="5">
    <source>
        <dbReference type="EMBL" id="SMF45732.1"/>
    </source>
</evidence>
<keyword evidence="3" id="KW-0812">Transmembrane</keyword>
<dbReference type="PANTHER" id="PTHR47151:SF2">
    <property type="entry name" value="AMINO ACID BINDING PROTEIN"/>
    <property type="match status" value="1"/>
</dbReference>
<comment type="similarity">
    <text evidence="1">Belongs to the leucine-binding protein family.</text>
</comment>
<dbReference type="Gene3D" id="3.40.50.2300">
    <property type="match status" value="2"/>
</dbReference>
<keyword evidence="3" id="KW-1133">Transmembrane helix</keyword>
<proteinExistence type="inferred from homology"/>
<dbReference type="InterPro" id="IPR028081">
    <property type="entry name" value="Leu-bd"/>
</dbReference>
<dbReference type="SUPFAM" id="SSF53822">
    <property type="entry name" value="Periplasmic binding protein-like I"/>
    <property type="match status" value="1"/>
</dbReference>
<feature type="transmembrane region" description="Helical" evidence="3">
    <location>
        <begin position="12"/>
        <end position="32"/>
    </location>
</feature>
<dbReference type="PANTHER" id="PTHR47151">
    <property type="entry name" value="LEU/ILE/VAL-BINDING ABC TRANSPORTER SUBUNIT"/>
    <property type="match status" value="1"/>
</dbReference>
<keyword evidence="6" id="KW-1185">Reference proteome</keyword>
<dbReference type="CDD" id="cd06342">
    <property type="entry name" value="PBP1_ABC_LIVBP-like"/>
    <property type="match status" value="1"/>
</dbReference>
<keyword evidence="3" id="KW-0472">Membrane</keyword>
<evidence type="ECO:0000256" key="2">
    <source>
        <dbReference type="ARBA" id="ARBA00022729"/>
    </source>
</evidence>
<feature type="domain" description="Leucine-binding protein" evidence="4">
    <location>
        <begin position="41"/>
        <end position="399"/>
    </location>
</feature>
<protein>
    <submittedName>
        <fullName evidence="5">Amino acid/amide ABC transporter substrate-binding protein, HAAT family</fullName>
    </submittedName>
</protein>
<keyword evidence="2" id="KW-0732">Signal</keyword>
<dbReference type="AlphaFoldDB" id="A0A1Y6C6J4"/>
<dbReference type="Proteomes" id="UP000192917">
    <property type="component" value="Unassembled WGS sequence"/>
</dbReference>
<name>A0A1Y6C6J4_9PROT</name>
<evidence type="ECO:0000313" key="6">
    <source>
        <dbReference type="Proteomes" id="UP000192917"/>
    </source>
</evidence>
<dbReference type="Pfam" id="PF13458">
    <property type="entry name" value="Peripla_BP_6"/>
    <property type="match status" value="1"/>
</dbReference>
<sequence>MSGDSYQGYHRFLIATVGVGLVAGLVATAGPVPAQAAAKSVSIGITLPLTGADADGATRIKCGAQMAIDEANKMGGVGGYKLKTVILNNATATAGAYDPAQAATNAKKLVADPSVVANVGPEMSGDGKAMSPILSQGDLATITPASTNPDITDPRYAGQYRPAGKPVYFRTVTTDKYQGPNMANYMRDTLKVKTVYILDDSGAYGVGMANLFEAQAKKIGMTVLGHDELNPKEADYTTILTKIKGMHPDAIYYGGVAQAGVKLAKQAYETVPKMVKAGGDGMFTGDLLKGAGFPASEGWYVTNASPHLTENPKLADWVKKFSKMCGGRTPSDYSVTAYDGAKVIIAAIKKVADSGAKVTRAAVHDAIASSKVDTFQGPVAFDGNGDILQKTIAVFQVAHNKQYPDDDVIHQFKYLGDAPEAPSS</sequence>
<accession>A0A1Y6C6J4</accession>
<dbReference type="InterPro" id="IPR028082">
    <property type="entry name" value="Peripla_BP_I"/>
</dbReference>
<evidence type="ECO:0000256" key="1">
    <source>
        <dbReference type="ARBA" id="ARBA00010062"/>
    </source>
</evidence>
<reference evidence="5 6" key="1">
    <citation type="submission" date="2017-04" db="EMBL/GenBank/DDBJ databases">
        <authorList>
            <person name="Afonso C.L."/>
            <person name="Miller P.J."/>
            <person name="Scott M.A."/>
            <person name="Spackman E."/>
            <person name="Goraichik I."/>
            <person name="Dimitrov K.M."/>
            <person name="Suarez D.L."/>
            <person name="Swayne D.E."/>
        </authorList>
    </citation>
    <scope>NUCLEOTIDE SEQUENCE [LARGE SCALE GENOMIC DNA]</scope>
    <source>
        <strain evidence="5 6">USBA 355</strain>
    </source>
</reference>
<evidence type="ECO:0000259" key="4">
    <source>
        <dbReference type="Pfam" id="PF13458"/>
    </source>
</evidence>
<dbReference type="EMBL" id="FWZX01000016">
    <property type="protein sequence ID" value="SMF45732.1"/>
    <property type="molecule type" value="Genomic_DNA"/>
</dbReference>
<organism evidence="5 6">
    <name type="scientific">Tistlia consotensis USBA 355</name>
    <dbReference type="NCBI Taxonomy" id="560819"/>
    <lineage>
        <taxon>Bacteria</taxon>
        <taxon>Pseudomonadati</taxon>
        <taxon>Pseudomonadota</taxon>
        <taxon>Alphaproteobacteria</taxon>
        <taxon>Rhodospirillales</taxon>
        <taxon>Rhodovibrionaceae</taxon>
        <taxon>Tistlia</taxon>
    </lineage>
</organism>